<dbReference type="EMBL" id="QFFI01000002">
    <property type="protein sequence ID" value="PWG65454.1"/>
    <property type="molecule type" value="Genomic_DNA"/>
</dbReference>
<organism evidence="2 3">
    <name type="scientific">Sediminicurvatus halobius</name>
    <dbReference type="NCBI Taxonomy" id="2182432"/>
    <lineage>
        <taxon>Bacteria</taxon>
        <taxon>Pseudomonadati</taxon>
        <taxon>Pseudomonadota</taxon>
        <taxon>Gammaproteobacteria</taxon>
        <taxon>Chromatiales</taxon>
        <taxon>Ectothiorhodospiraceae</taxon>
        <taxon>Sediminicurvatus</taxon>
    </lineage>
</organism>
<evidence type="ECO:0000313" key="3">
    <source>
        <dbReference type="Proteomes" id="UP000245474"/>
    </source>
</evidence>
<accession>A0A2U2N904</accession>
<protein>
    <submittedName>
        <fullName evidence="2">Uncharacterized protein</fullName>
    </submittedName>
</protein>
<keyword evidence="1" id="KW-0732">Signal</keyword>
<proteinExistence type="predicted"/>
<dbReference type="Proteomes" id="UP000245474">
    <property type="component" value="Unassembled WGS sequence"/>
</dbReference>
<keyword evidence="3" id="KW-1185">Reference proteome</keyword>
<feature type="chain" id="PRO_5015619828" evidence="1">
    <location>
        <begin position="21"/>
        <end position="157"/>
    </location>
</feature>
<evidence type="ECO:0000313" key="2">
    <source>
        <dbReference type="EMBL" id="PWG65454.1"/>
    </source>
</evidence>
<name>A0A2U2N904_9GAMM</name>
<evidence type="ECO:0000256" key="1">
    <source>
        <dbReference type="SAM" id="SignalP"/>
    </source>
</evidence>
<gene>
    <name evidence="2" type="ORF">DEM34_01555</name>
</gene>
<comment type="caution">
    <text evidence="2">The sequence shown here is derived from an EMBL/GenBank/DDBJ whole genome shotgun (WGS) entry which is preliminary data.</text>
</comment>
<feature type="signal peptide" evidence="1">
    <location>
        <begin position="1"/>
        <end position="20"/>
    </location>
</feature>
<sequence length="157" mass="17139">MARLLIALTLALLLPAAASAATPVMRAHPVSYELARLGNDGGETIAAGEALLREGRTEVLEPEAAGQASQLRIALTASPSQDADPGLIIDAEVSMRIAEGTRRARIGDSGESFIEAPRTREVRFANRSWRRSPDPAPIRVTHEDQDQRYRLTLRFRD</sequence>
<dbReference type="RefSeq" id="WP_109675554.1">
    <property type="nucleotide sequence ID" value="NZ_CP086615.1"/>
</dbReference>
<reference evidence="2 3" key="1">
    <citation type="submission" date="2018-05" db="EMBL/GenBank/DDBJ databases">
        <title>Spiribacter halobius sp. nov., a moderately halophilic bacterium isolated from marine solar saltern.</title>
        <authorList>
            <person name="Zheng W.-S."/>
            <person name="Lu D.-C."/>
            <person name="Du Z.-J."/>
        </authorList>
    </citation>
    <scope>NUCLEOTIDE SEQUENCE [LARGE SCALE GENOMIC DNA]</scope>
    <source>
        <strain evidence="2 3">E85</strain>
    </source>
</reference>
<dbReference type="AlphaFoldDB" id="A0A2U2N904"/>